<keyword evidence="3" id="KW-1185">Reference proteome</keyword>
<evidence type="ECO:0000256" key="1">
    <source>
        <dbReference type="SAM" id="MobiDB-lite"/>
    </source>
</evidence>
<organism evidence="2 3">
    <name type="scientific">Nakamurella leprariae</name>
    <dbReference type="NCBI Taxonomy" id="2803911"/>
    <lineage>
        <taxon>Bacteria</taxon>
        <taxon>Bacillati</taxon>
        <taxon>Actinomycetota</taxon>
        <taxon>Actinomycetes</taxon>
        <taxon>Nakamurellales</taxon>
        <taxon>Nakamurellaceae</taxon>
        <taxon>Nakamurella</taxon>
    </lineage>
</organism>
<dbReference type="PANTHER" id="PTHR43685:SF3">
    <property type="entry name" value="SLR2126 PROTEIN"/>
    <property type="match status" value="1"/>
</dbReference>
<reference evidence="2" key="1">
    <citation type="submission" date="2021-01" db="EMBL/GenBank/DDBJ databases">
        <title>YIM 132084 draft genome.</title>
        <authorList>
            <person name="An D."/>
        </authorList>
    </citation>
    <scope>NUCLEOTIDE SEQUENCE</scope>
    <source>
        <strain evidence="2">YIM 132084</strain>
    </source>
</reference>
<accession>A0A939C389</accession>
<dbReference type="InterPro" id="IPR050834">
    <property type="entry name" value="Glycosyltransf_2"/>
</dbReference>
<dbReference type="Gene3D" id="3.90.550.10">
    <property type="entry name" value="Spore Coat Polysaccharide Biosynthesis Protein SpsA, Chain A"/>
    <property type="match status" value="1"/>
</dbReference>
<dbReference type="CDD" id="cd00761">
    <property type="entry name" value="Glyco_tranf_GTA_type"/>
    <property type="match status" value="1"/>
</dbReference>
<dbReference type="EMBL" id="JAERWK010000023">
    <property type="protein sequence ID" value="MBM9469149.1"/>
    <property type="molecule type" value="Genomic_DNA"/>
</dbReference>
<dbReference type="SUPFAM" id="SSF53448">
    <property type="entry name" value="Nucleotide-diphospho-sugar transferases"/>
    <property type="match status" value="1"/>
</dbReference>
<gene>
    <name evidence="2" type="ORF">JL106_17820</name>
</gene>
<protein>
    <submittedName>
        <fullName evidence="2">Glycosyltransferase family 2 protein</fullName>
    </submittedName>
</protein>
<proteinExistence type="predicted"/>
<dbReference type="Proteomes" id="UP000663792">
    <property type="component" value="Unassembled WGS sequence"/>
</dbReference>
<sequence>MNEPSTATGSALPKVSVIIPTYNRCEVGRVTLMHLLAQDYPDDRLEILVADNSADGTPAMVRELAADSAVRIRLLFGDERLPAVKRNDALRAATGDLALFMNDDVWVGPDFVRRHVEAHARHDGPVAVIGRVEQSTLMPDDPFINWYRPFAYDEIADRAGQAVSYRYHWSMNLSLPRRTMLDRNLVFHQDWAHIGHEDVELGYRWTRAGYPVVYEPAAFGQHFHPHGLASACRLQESIGRGLRDLEVLIPEPDLLERYGVLSRTASRRGRIRMTVRNAMFNRVTVPPLRWALRDGSALADTRFARWAFWKIMLHSTERGYRSEPRRSPSPTMTRPAPIPTADPAAAVVGHVSADPTRPWAGEPV</sequence>
<dbReference type="RefSeq" id="WP_205262107.1">
    <property type="nucleotide sequence ID" value="NZ_JAERWK010000023.1"/>
</dbReference>
<comment type="caution">
    <text evidence="2">The sequence shown here is derived from an EMBL/GenBank/DDBJ whole genome shotgun (WGS) entry which is preliminary data.</text>
</comment>
<dbReference type="InterPro" id="IPR029044">
    <property type="entry name" value="Nucleotide-diphossugar_trans"/>
</dbReference>
<name>A0A939C389_9ACTN</name>
<evidence type="ECO:0000313" key="2">
    <source>
        <dbReference type="EMBL" id="MBM9469149.1"/>
    </source>
</evidence>
<evidence type="ECO:0000313" key="3">
    <source>
        <dbReference type="Proteomes" id="UP000663792"/>
    </source>
</evidence>
<dbReference type="PANTHER" id="PTHR43685">
    <property type="entry name" value="GLYCOSYLTRANSFERASE"/>
    <property type="match status" value="1"/>
</dbReference>
<feature type="region of interest" description="Disordered" evidence="1">
    <location>
        <begin position="319"/>
        <end position="364"/>
    </location>
</feature>
<dbReference type="Pfam" id="PF13641">
    <property type="entry name" value="Glyco_tranf_2_3"/>
    <property type="match status" value="1"/>
</dbReference>
<dbReference type="AlphaFoldDB" id="A0A939C389"/>